<dbReference type="RefSeq" id="WP_413260468.1">
    <property type="nucleotide sequence ID" value="NZ_JBHFNS010000093.1"/>
</dbReference>
<name>A0ABV4YJH8_9CYAN</name>
<accession>A0ABV4YJH8</accession>
<dbReference type="EMBL" id="JBHFNS010000093">
    <property type="protein sequence ID" value="MFB2938992.1"/>
    <property type="molecule type" value="Genomic_DNA"/>
</dbReference>
<dbReference type="PANTHER" id="PTHR30372">
    <property type="entry name" value="LIPID-A-DISACCHARIDE SYNTHASE"/>
    <property type="match status" value="1"/>
</dbReference>
<sequence>MFIQPSDILILSNGPGELATWVRPVVKSLRQLLGNDRTKIRISLILSPCPNASGKEVEIAQSYPEIDRIQSPKHFFSFLLTGKTAENWDWRKNGVVLFLGGDQFYTVIIGKRLNYRTVIYAEWDARWHEWIDRFAAMTPKIIANSPQKYADKITVVGDLMAEVQRAEGQRGRGAEGQRGKIELIGLLPGSKPAKLAQGVPLGLAIAQQIHTLRPTTKFIIFVAQTLDIQTLAKFADPQENPIIKNQGWASGKLVFPSETNQYFLKTESGLTVELCTEFPAYKSLAQCDICLTTVGANTAELGALAVPMFVLIPTQQLDAMRSWDGLPGLLANAPVLGSIFAKLINWLVLQNKKLFAWPNIWAKAEIVPELVGKLQPEKVAKMVVDYLEHPEKLREISDRLRAVRGQSGAAEKIAQIVQEELILSINQP</sequence>
<evidence type="ECO:0000313" key="2">
    <source>
        <dbReference type="Proteomes" id="UP001576776"/>
    </source>
</evidence>
<reference evidence="1 2" key="1">
    <citation type="submission" date="2024-09" db="EMBL/GenBank/DDBJ databases">
        <title>Floridaenema gen nov. (Aerosakkonemataceae, Aerosakkonematales ord. nov., Cyanobacteria) from benthic tropical and subtropical fresh waters, with the description of four new species.</title>
        <authorList>
            <person name="Moretto J.A."/>
            <person name="Berthold D.E."/>
            <person name="Lefler F.W."/>
            <person name="Huang I.-S."/>
            <person name="Laughinghouse H. IV."/>
        </authorList>
    </citation>
    <scope>NUCLEOTIDE SEQUENCE [LARGE SCALE GENOMIC DNA]</scope>
    <source>
        <strain evidence="1 2">BLCC-F154</strain>
    </source>
</reference>
<dbReference type="PANTHER" id="PTHR30372:SF6">
    <property type="entry name" value="LIPID-A-DISACCHARIDE SYNTHASE"/>
    <property type="match status" value="1"/>
</dbReference>
<comment type="caution">
    <text evidence="1">The sequence shown here is derived from an EMBL/GenBank/DDBJ whole genome shotgun (WGS) entry which is preliminary data.</text>
</comment>
<keyword evidence="2" id="KW-1185">Reference proteome</keyword>
<gene>
    <name evidence="1" type="ORF">ACE1B6_27380</name>
</gene>
<organism evidence="1 2">
    <name type="scientific">Floridaenema fluviatile BLCC-F154</name>
    <dbReference type="NCBI Taxonomy" id="3153640"/>
    <lineage>
        <taxon>Bacteria</taxon>
        <taxon>Bacillati</taxon>
        <taxon>Cyanobacteriota</taxon>
        <taxon>Cyanophyceae</taxon>
        <taxon>Oscillatoriophycideae</taxon>
        <taxon>Aerosakkonematales</taxon>
        <taxon>Aerosakkonemataceae</taxon>
        <taxon>Floridanema</taxon>
        <taxon>Floridanema fluviatile</taxon>
    </lineage>
</organism>
<dbReference type="Proteomes" id="UP001576776">
    <property type="component" value="Unassembled WGS sequence"/>
</dbReference>
<evidence type="ECO:0000313" key="1">
    <source>
        <dbReference type="EMBL" id="MFB2938992.1"/>
    </source>
</evidence>
<proteinExistence type="predicted"/>
<dbReference type="InterPro" id="IPR003835">
    <property type="entry name" value="Glyco_trans_19"/>
</dbReference>
<protein>
    <submittedName>
        <fullName evidence="1">Lipid-A-disaccharide synthase</fullName>
    </submittedName>
</protein>